<keyword evidence="2" id="KW-1185">Reference proteome</keyword>
<accession>A0A7W8AES7</accession>
<comment type="caution">
    <text evidence="1">The sequence shown here is derived from an EMBL/GenBank/DDBJ whole genome shotgun (WGS) entry which is preliminary data.</text>
</comment>
<evidence type="ECO:0000313" key="2">
    <source>
        <dbReference type="Proteomes" id="UP000568380"/>
    </source>
</evidence>
<name>A0A7W8AES7_9ACTN</name>
<sequence length="39" mass="4486">MSKVFSRNVLRLEDIAARWARLDPDMRQVATHPPAKGHD</sequence>
<evidence type="ECO:0000313" key="1">
    <source>
        <dbReference type="EMBL" id="MBB5084795.1"/>
    </source>
</evidence>
<proteinExistence type="predicted"/>
<gene>
    <name evidence="1" type="ORF">HNR40_010306</name>
</gene>
<dbReference type="Proteomes" id="UP000568380">
    <property type="component" value="Unassembled WGS sequence"/>
</dbReference>
<dbReference type="EMBL" id="JACHIN010000026">
    <property type="protein sequence ID" value="MBB5084795.1"/>
    <property type="molecule type" value="Genomic_DNA"/>
</dbReference>
<protein>
    <submittedName>
        <fullName evidence="1">Uncharacterized protein</fullName>
    </submittedName>
</protein>
<organism evidence="1 2">
    <name type="scientific">Nonomuraea endophytica</name>
    <dbReference type="NCBI Taxonomy" id="714136"/>
    <lineage>
        <taxon>Bacteria</taxon>
        <taxon>Bacillati</taxon>
        <taxon>Actinomycetota</taxon>
        <taxon>Actinomycetes</taxon>
        <taxon>Streptosporangiales</taxon>
        <taxon>Streptosporangiaceae</taxon>
        <taxon>Nonomuraea</taxon>
    </lineage>
</organism>
<dbReference type="AlphaFoldDB" id="A0A7W8AES7"/>
<reference evidence="1 2" key="1">
    <citation type="submission" date="2020-08" db="EMBL/GenBank/DDBJ databases">
        <title>Genomic Encyclopedia of Type Strains, Phase IV (KMG-IV): sequencing the most valuable type-strain genomes for metagenomic binning, comparative biology and taxonomic classification.</title>
        <authorList>
            <person name="Goeker M."/>
        </authorList>
    </citation>
    <scope>NUCLEOTIDE SEQUENCE [LARGE SCALE GENOMIC DNA]</scope>
    <source>
        <strain evidence="1 2">DSM 45385</strain>
    </source>
</reference>